<dbReference type="AlphaFoldDB" id="A0A4Y2LYP0"/>
<accession>A0A4Y2LYP0</accession>
<dbReference type="InterPro" id="IPR011074">
    <property type="entry name" value="CRAL/TRIO_N_dom"/>
</dbReference>
<protein>
    <recommendedName>
        <fullName evidence="1">CRAL/TRIO N-terminal domain-containing protein</fullName>
    </recommendedName>
</protein>
<evidence type="ECO:0000313" key="2">
    <source>
        <dbReference type="EMBL" id="GBN19609.1"/>
    </source>
</evidence>
<dbReference type="EMBL" id="BGPR01006511">
    <property type="protein sequence ID" value="GBN19609.1"/>
    <property type="molecule type" value="Genomic_DNA"/>
</dbReference>
<feature type="domain" description="CRAL/TRIO N-terminal" evidence="1">
    <location>
        <begin position="30"/>
        <end position="55"/>
    </location>
</feature>
<dbReference type="SUPFAM" id="SSF46938">
    <property type="entry name" value="CRAL/TRIO N-terminal domain"/>
    <property type="match status" value="1"/>
</dbReference>
<dbReference type="InterPro" id="IPR036273">
    <property type="entry name" value="CRAL/TRIO_N_dom_sf"/>
</dbReference>
<name>A0A4Y2LYP0_ARAVE</name>
<proteinExistence type="predicted"/>
<evidence type="ECO:0000259" key="1">
    <source>
        <dbReference type="SMART" id="SM01100"/>
    </source>
</evidence>
<dbReference type="InterPro" id="IPR036865">
    <property type="entry name" value="CRAL-TRIO_dom_sf"/>
</dbReference>
<keyword evidence="3" id="KW-1185">Reference proteome</keyword>
<sequence length="161" mass="18069">MDKITDEEKKVMDELRERTINDLTPKLLEDDSLFYRFAKARDFNVVESEAMLRKVLLKYGASSFVCFDKEGSAVRIQDWGHLDGKACCLGRGHLDVRSRLRGHGVPGSKPDSTEDPSCMGSVAHYIIRCGQASFRWLGAEVWRRGACPVAIIVISPRLAPK</sequence>
<organism evidence="2 3">
    <name type="scientific">Araneus ventricosus</name>
    <name type="common">Orbweaver spider</name>
    <name type="synonym">Epeira ventricosa</name>
    <dbReference type="NCBI Taxonomy" id="182803"/>
    <lineage>
        <taxon>Eukaryota</taxon>
        <taxon>Metazoa</taxon>
        <taxon>Ecdysozoa</taxon>
        <taxon>Arthropoda</taxon>
        <taxon>Chelicerata</taxon>
        <taxon>Arachnida</taxon>
        <taxon>Araneae</taxon>
        <taxon>Araneomorphae</taxon>
        <taxon>Entelegynae</taxon>
        <taxon>Araneoidea</taxon>
        <taxon>Araneidae</taxon>
        <taxon>Araneus</taxon>
    </lineage>
</organism>
<dbReference type="Gene3D" id="3.40.525.10">
    <property type="entry name" value="CRAL-TRIO lipid binding domain"/>
    <property type="match status" value="1"/>
</dbReference>
<comment type="caution">
    <text evidence="2">The sequence shown here is derived from an EMBL/GenBank/DDBJ whole genome shotgun (WGS) entry which is preliminary data.</text>
</comment>
<gene>
    <name evidence="2" type="ORF">AVEN_209225_3</name>
</gene>
<evidence type="ECO:0000313" key="3">
    <source>
        <dbReference type="Proteomes" id="UP000499080"/>
    </source>
</evidence>
<reference evidence="2 3" key="1">
    <citation type="journal article" date="2019" name="Sci. Rep.">
        <title>Orb-weaving spider Araneus ventricosus genome elucidates the spidroin gene catalogue.</title>
        <authorList>
            <person name="Kono N."/>
            <person name="Nakamura H."/>
            <person name="Ohtoshi R."/>
            <person name="Moran D.A.P."/>
            <person name="Shinohara A."/>
            <person name="Yoshida Y."/>
            <person name="Fujiwara M."/>
            <person name="Mori M."/>
            <person name="Tomita M."/>
            <person name="Arakawa K."/>
        </authorList>
    </citation>
    <scope>NUCLEOTIDE SEQUENCE [LARGE SCALE GENOMIC DNA]</scope>
</reference>
<dbReference type="Proteomes" id="UP000499080">
    <property type="component" value="Unassembled WGS sequence"/>
</dbReference>
<dbReference type="SMART" id="SM01100">
    <property type="entry name" value="CRAL_TRIO_N"/>
    <property type="match status" value="1"/>
</dbReference>